<evidence type="ECO:0000313" key="2">
    <source>
        <dbReference type="EMBL" id="UXE63771.1"/>
    </source>
</evidence>
<keyword evidence="1" id="KW-0812">Transmembrane</keyword>
<protein>
    <submittedName>
        <fullName evidence="2">DUF2934 domain-containing protein</fullName>
    </submittedName>
</protein>
<proteinExistence type="predicted"/>
<evidence type="ECO:0000256" key="1">
    <source>
        <dbReference type="SAM" id="Phobius"/>
    </source>
</evidence>
<organism evidence="2">
    <name type="scientific">Woronichinia naegeliana WA131</name>
    <dbReference type="NCBI Taxonomy" id="2824559"/>
    <lineage>
        <taxon>Bacteria</taxon>
        <taxon>Bacillati</taxon>
        <taxon>Cyanobacteriota</taxon>
        <taxon>Cyanophyceae</taxon>
        <taxon>Synechococcales</taxon>
        <taxon>Coelosphaeriaceae</taxon>
        <taxon>Woronichinia</taxon>
    </lineage>
</organism>
<dbReference type="Proteomes" id="UP001065613">
    <property type="component" value="Chromosome"/>
</dbReference>
<dbReference type="EMBL" id="CP073041">
    <property type="protein sequence ID" value="UXE63771.1"/>
    <property type="molecule type" value="Genomic_DNA"/>
</dbReference>
<accession>A0A977L360</accession>
<feature type="transmembrane region" description="Helical" evidence="1">
    <location>
        <begin position="84"/>
        <end position="105"/>
    </location>
</feature>
<dbReference type="AlphaFoldDB" id="A0A977L360"/>
<name>A0A977L360_9CYAN</name>
<dbReference type="InterPro" id="IPR021327">
    <property type="entry name" value="DUF2934"/>
</dbReference>
<gene>
    <name evidence="2" type="ORF">KA717_15085</name>
</gene>
<keyword evidence="1" id="KW-1133">Transmembrane helix</keyword>
<keyword evidence="1" id="KW-0472">Membrane</keyword>
<dbReference type="KEGG" id="wna:KA717_15085"/>
<sequence length="122" mass="14001">MIDHDFDDEQIRDKAYQIWEKNKEQSEEENWNAAIKELKKQEEVSREGIKVENLLISNRITWMTTVNGLLFGTLGVSIGKSLSFWFFLAIVVIGFFASLSSLFALRCAHKAIKIYLGLAEKS</sequence>
<reference evidence="2" key="1">
    <citation type="submission" date="2021-04" db="EMBL/GenBank/DDBJ databases">
        <title>Genome sequence of Woronichinia naegeliana from Washington state freshwater lake bloom.</title>
        <authorList>
            <person name="Dreher T.W."/>
        </authorList>
    </citation>
    <scope>NUCLEOTIDE SEQUENCE</scope>
    <source>
        <strain evidence="2">WA131</strain>
    </source>
</reference>
<dbReference type="Pfam" id="PF11154">
    <property type="entry name" value="DUF2934"/>
    <property type="match status" value="1"/>
</dbReference>
<feature type="transmembrane region" description="Helical" evidence="1">
    <location>
        <begin position="60"/>
        <end position="78"/>
    </location>
</feature>